<dbReference type="EMBL" id="OC914879">
    <property type="protein sequence ID" value="CAD7637153.1"/>
    <property type="molecule type" value="Genomic_DNA"/>
</dbReference>
<keyword evidence="12" id="KW-1185">Reference proteome</keyword>
<keyword evidence="5 10" id="KW-0735">Signal-anchor</keyword>
<dbReference type="Gene3D" id="3.90.550.10">
    <property type="entry name" value="Spore Coat Polysaccharide Biosynthesis Protein SpsA, Chain A"/>
    <property type="match status" value="1"/>
</dbReference>
<evidence type="ECO:0000256" key="3">
    <source>
        <dbReference type="ARBA" id="ARBA00022679"/>
    </source>
</evidence>
<dbReference type="GO" id="GO:0047238">
    <property type="term" value="F:glucuronosyl-N-acetylgalactosaminyl-proteoglycan 4-beta-N-acetylgalactosaminyltransferase activity"/>
    <property type="evidence" value="ECO:0007669"/>
    <property type="project" value="TreeGrafter"/>
</dbReference>
<dbReference type="AlphaFoldDB" id="A0A7R9Q978"/>
<feature type="transmembrane region" description="Helical" evidence="10">
    <location>
        <begin position="16"/>
        <end position="39"/>
    </location>
</feature>
<evidence type="ECO:0000256" key="5">
    <source>
        <dbReference type="ARBA" id="ARBA00022968"/>
    </source>
</evidence>
<dbReference type="Pfam" id="PF05679">
    <property type="entry name" value="CHGN"/>
    <property type="match status" value="1"/>
</dbReference>
<evidence type="ECO:0000256" key="2">
    <source>
        <dbReference type="ARBA" id="ARBA00009239"/>
    </source>
</evidence>
<evidence type="ECO:0000256" key="8">
    <source>
        <dbReference type="ARBA" id="ARBA00023136"/>
    </source>
</evidence>
<evidence type="ECO:0000313" key="12">
    <source>
        <dbReference type="Proteomes" id="UP000728032"/>
    </source>
</evidence>
<dbReference type="SUPFAM" id="SSF53448">
    <property type="entry name" value="Nucleotide-diphospho-sugar transferases"/>
    <property type="match status" value="1"/>
</dbReference>
<gene>
    <name evidence="11" type="ORF">ONB1V03_LOCUS644</name>
</gene>
<evidence type="ECO:0000256" key="6">
    <source>
        <dbReference type="ARBA" id="ARBA00022989"/>
    </source>
</evidence>
<dbReference type="EC" id="2.4.1.-" evidence="10"/>
<dbReference type="InterPro" id="IPR008428">
    <property type="entry name" value="Chond_GalNAc"/>
</dbReference>
<organism evidence="11">
    <name type="scientific">Oppiella nova</name>
    <dbReference type="NCBI Taxonomy" id="334625"/>
    <lineage>
        <taxon>Eukaryota</taxon>
        <taxon>Metazoa</taxon>
        <taxon>Ecdysozoa</taxon>
        <taxon>Arthropoda</taxon>
        <taxon>Chelicerata</taxon>
        <taxon>Arachnida</taxon>
        <taxon>Acari</taxon>
        <taxon>Acariformes</taxon>
        <taxon>Sarcoptiformes</taxon>
        <taxon>Oribatida</taxon>
        <taxon>Brachypylina</taxon>
        <taxon>Oppioidea</taxon>
        <taxon>Oppiidae</taxon>
        <taxon>Oppiella</taxon>
    </lineage>
</organism>
<keyword evidence="9" id="KW-0325">Glycoprotein</keyword>
<dbReference type="GO" id="GO:0032580">
    <property type="term" value="C:Golgi cisterna membrane"/>
    <property type="evidence" value="ECO:0007669"/>
    <property type="project" value="UniProtKB-SubCell"/>
</dbReference>
<comment type="similarity">
    <text evidence="2 10">Belongs to the chondroitin N-acetylgalactosaminyltransferase family.</text>
</comment>
<keyword evidence="8 10" id="KW-0472">Membrane</keyword>
<evidence type="ECO:0000313" key="11">
    <source>
        <dbReference type="EMBL" id="CAD7637153.1"/>
    </source>
</evidence>
<dbReference type="Proteomes" id="UP000728032">
    <property type="component" value="Unassembled WGS sequence"/>
</dbReference>
<dbReference type="InterPro" id="IPR051227">
    <property type="entry name" value="CS_glycosyltransferase"/>
</dbReference>
<proteinExistence type="inferred from homology"/>
<dbReference type="PANTHER" id="PTHR12369:SF11">
    <property type="entry name" value="HEXOSYLTRANSFERASE"/>
    <property type="match status" value="1"/>
</dbReference>
<keyword evidence="4 10" id="KW-0812">Transmembrane</keyword>
<reference evidence="11" key="1">
    <citation type="submission" date="2020-11" db="EMBL/GenBank/DDBJ databases">
        <authorList>
            <person name="Tran Van P."/>
        </authorList>
    </citation>
    <scope>NUCLEOTIDE SEQUENCE</scope>
</reference>
<dbReference type="Gene3D" id="3.90.550.50">
    <property type="match status" value="1"/>
</dbReference>
<keyword evidence="6 10" id="KW-1133">Transmembrane helix</keyword>
<protein>
    <recommendedName>
        <fullName evidence="10">Hexosyltransferase</fullName>
        <ecNumber evidence="10">2.4.1.-</ecNumber>
    </recommendedName>
</protein>
<dbReference type="InterPro" id="IPR029044">
    <property type="entry name" value="Nucleotide-diphossugar_trans"/>
</dbReference>
<dbReference type="OrthoDB" id="431432at2759"/>
<keyword evidence="7 10" id="KW-0333">Golgi apparatus</keyword>
<name>A0A7R9Q978_9ACAR</name>
<evidence type="ECO:0000256" key="1">
    <source>
        <dbReference type="ARBA" id="ARBA00004447"/>
    </source>
</evidence>
<dbReference type="PANTHER" id="PTHR12369">
    <property type="entry name" value="CHONDROITIN SYNTHASE"/>
    <property type="match status" value="1"/>
</dbReference>
<accession>A0A7R9Q978</accession>
<keyword evidence="3 10" id="KW-0808">Transferase</keyword>
<evidence type="ECO:0000256" key="4">
    <source>
        <dbReference type="ARBA" id="ARBA00022692"/>
    </source>
</evidence>
<dbReference type="EMBL" id="CAJPVJ010000054">
    <property type="protein sequence ID" value="CAG2159775.1"/>
    <property type="molecule type" value="Genomic_DNA"/>
</dbReference>
<evidence type="ECO:0000256" key="7">
    <source>
        <dbReference type="ARBA" id="ARBA00023034"/>
    </source>
</evidence>
<dbReference type="FunFam" id="3.90.550.50:FF:000004">
    <property type="entry name" value="Hexosyltransferase"/>
    <property type="match status" value="1"/>
</dbReference>
<comment type="subcellular location">
    <subcellularLocation>
        <location evidence="1 10">Golgi apparatus</location>
        <location evidence="1 10">Golgi stack membrane</location>
        <topology evidence="1 10">Single-pass type II membrane protein</topology>
    </subcellularLocation>
</comment>
<evidence type="ECO:0000256" key="9">
    <source>
        <dbReference type="ARBA" id="ARBA00023180"/>
    </source>
</evidence>
<sequence>MNDLKHKSKHLSTNGIHYLCGLVIGFSICSQLTTFRYQWRETPFCSQQSTHSLHSDRHWDLKSEALDQLIQSVVDRNSEHNLILIGVMTAQKYLDSRALSIYKTWAQSLNGNIIFFSSSSSKSSYGIPLVPLPTVDDSYPPQKKSFLMFKFMSDHFLDKFEYFMRADDDVYINTDRLERFLRSVNSSRPQFIGQAGVGNKEEFGRLSLDSDENFCMGGPGVVVSRATLELLSKNIHYCLKHLYSTHEDVEIGRCVRRSAGIPCTWSYEMQKIFHHNSSHEESIKAETISSKQLSKAITVHPIKRPDTMKALHLYFQNKEHQKLRHKLNQLYRMVFKTSHLLNISVDEFLNNLNQKYSKSSLLGQSIDFNSLSKRDSYIPWDFISHNLYSATNINPKRHVESHISRSIDNNIQDIMSLINRRSKQKGRTMEYKNLFYGYMRVDPMVGIEYILDLLMVYRRYRGRKMTIPVRRHAYAVQTFSQIQIRETESYESSQVVNIIVPLSGRIEAFQRFVENFKEVQTKDKYISLAVVLFPDSAQSLNQTNAILNEVQKSGIDVRVGQLGGFFSRAAALQRGSAMFSKDSLLLFLDVDMHFTDEVIARVRLNTIQTKQIYFPIIFIHIYHDIHCDHSLTSIQYEMCLGTKLTSLGSVPQLAKYINQNKFLKL</sequence>
<evidence type="ECO:0000256" key="10">
    <source>
        <dbReference type="RuleBase" id="RU364016"/>
    </source>
</evidence>